<organism evidence="2 3">
    <name type="scientific">Paracoccus aurantius</name>
    <dbReference type="NCBI Taxonomy" id="3073814"/>
    <lineage>
        <taxon>Bacteria</taxon>
        <taxon>Pseudomonadati</taxon>
        <taxon>Pseudomonadota</taxon>
        <taxon>Alphaproteobacteria</taxon>
        <taxon>Rhodobacterales</taxon>
        <taxon>Paracoccaceae</taxon>
        <taxon>Paracoccus</taxon>
    </lineage>
</organism>
<gene>
    <name evidence="2" type="ORF">RGQ15_22350</name>
</gene>
<evidence type="ECO:0000313" key="2">
    <source>
        <dbReference type="EMBL" id="MDS9470291.1"/>
    </source>
</evidence>
<dbReference type="InterPro" id="IPR009061">
    <property type="entry name" value="DNA-bd_dom_put_sf"/>
</dbReference>
<proteinExistence type="predicted"/>
<keyword evidence="3" id="KW-1185">Reference proteome</keyword>
<dbReference type="InterPro" id="IPR041657">
    <property type="entry name" value="HTH_17"/>
</dbReference>
<dbReference type="Gene3D" id="1.10.1660.10">
    <property type="match status" value="1"/>
</dbReference>
<dbReference type="SUPFAM" id="SSF46955">
    <property type="entry name" value="Putative DNA-binding domain"/>
    <property type="match status" value="1"/>
</dbReference>
<evidence type="ECO:0000259" key="1">
    <source>
        <dbReference type="Pfam" id="PF12728"/>
    </source>
</evidence>
<reference evidence="3" key="1">
    <citation type="submission" date="2023-07" db="EMBL/GenBank/DDBJ databases">
        <title>Paracoccus sp. MBLB3053 whole genome sequence.</title>
        <authorList>
            <person name="Hwang C.Y."/>
            <person name="Cho E.-S."/>
            <person name="Seo M.-J."/>
        </authorList>
    </citation>
    <scope>NUCLEOTIDE SEQUENCE [LARGE SCALE GENOMIC DNA]</scope>
    <source>
        <strain evidence="3">MBLB3053</strain>
    </source>
</reference>
<name>A0ABU2HZ19_9RHOB</name>
<dbReference type="Pfam" id="PF12728">
    <property type="entry name" value="HTH_17"/>
    <property type="match status" value="1"/>
</dbReference>
<dbReference type="RefSeq" id="WP_311163117.1">
    <property type="nucleotide sequence ID" value="NZ_JAVQLW010000008.1"/>
</dbReference>
<dbReference type="Proteomes" id="UP001269144">
    <property type="component" value="Unassembled WGS sequence"/>
</dbReference>
<protein>
    <submittedName>
        <fullName evidence="2">Helix-turn-helix domain-containing protein</fullName>
    </submittedName>
</protein>
<sequence length="64" mass="7227">MADSAKILWDEKEVANRLGVAESTVRNWRAQGRGPQSIKLPTGAVRYRPEDVVRWVDSGYRRAG</sequence>
<dbReference type="EMBL" id="JAVQLW010000008">
    <property type="protein sequence ID" value="MDS9470291.1"/>
    <property type="molecule type" value="Genomic_DNA"/>
</dbReference>
<feature type="domain" description="Helix-turn-helix" evidence="1">
    <location>
        <begin position="12"/>
        <end position="58"/>
    </location>
</feature>
<comment type="caution">
    <text evidence="2">The sequence shown here is derived from an EMBL/GenBank/DDBJ whole genome shotgun (WGS) entry which is preliminary data.</text>
</comment>
<accession>A0ABU2HZ19</accession>
<evidence type="ECO:0000313" key="3">
    <source>
        <dbReference type="Proteomes" id="UP001269144"/>
    </source>
</evidence>